<feature type="signal peptide" evidence="1">
    <location>
        <begin position="1"/>
        <end position="16"/>
    </location>
</feature>
<feature type="chain" id="PRO_5025682606" evidence="1">
    <location>
        <begin position="17"/>
        <end position="170"/>
    </location>
</feature>
<organism evidence="2">
    <name type="scientific">Ixodes ricinus</name>
    <name type="common">Common tick</name>
    <name type="synonym">Acarus ricinus</name>
    <dbReference type="NCBI Taxonomy" id="34613"/>
    <lineage>
        <taxon>Eukaryota</taxon>
        <taxon>Metazoa</taxon>
        <taxon>Ecdysozoa</taxon>
        <taxon>Arthropoda</taxon>
        <taxon>Chelicerata</taxon>
        <taxon>Arachnida</taxon>
        <taxon>Acari</taxon>
        <taxon>Parasitiformes</taxon>
        <taxon>Ixodida</taxon>
        <taxon>Ixodoidea</taxon>
        <taxon>Ixodidae</taxon>
        <taxon>Ixodinae</taxon>
        <taxon>Ixodes</taxon>
    </lineage>
</organism>
<name>A0A6B0UZ16_IXORI</name>
<protein>
    <submittedName>
        <fullName evidence="2">Putative secreted protein</fullName>
    </submittedName>
</protein>
<dbReference type="AlphaFoldDB" id="A0A6B0UZ16"/>
<evidence type="ECO:0000256" key="1">
    <source>
        <dbReference type="SAM" id="SignalP"/>
    </source>
</evidence>
<keyword evidence="1" id="KW-0732">Signal</keyword>
<evidence type="ECO:0000313" key="2">
    <source>
        <dbReference type="EMBL" id="MXU94774.1"/>
    </source>
</evidence>
<accession>A0A6B0UZ16</accession>
<sequence>MTGGMVSLLLLPFGQGNPESYESANSKGSTSHYRHSLHALHLHSALDGAFKVLRLSVGWLHPQECLDELQGLGVLLQLCGSHCKVKQVVPSCLCVTVMKQIFHEHDAPTDVGRVPAPHKAPGILELCLGCHLPLLHLFVVLLLVTLQVRGADVVFENGLHSVLIPSSNEE</sequence>
<reference evidence="2" key="1">
    <citation type="submission" date="2019-12" db="EMBL/GenBank/DDBJ databases">
        <title>An insight into the sialome of adult female Ixodes ricinus ticks feeding for 6 days.</title>
        <authorList>
            <person name="Perner J."/>
            <person name="Ribeiro J.M.C."/>
        </authorList>
    </citation>
    <scope>NUCLEOTIDE SEQUENCE</scope>
    <source>
        <strain evidence="2">Semi-engorged</strain>
        <tissue evidence="2">Salivary glands</tissue>
    </source>
</reference>
<proteinExistence type="predicted"/>
<dbReference type="EMBL" id="GIFC01012691">
    <property type="protein sequence ID" value="MXU94774.1"/>
    <property type="molecule type" value="Transcribed_RNA"/>
</dbReference>